<dbReference type="EMBL" id="CAAALY010051951">
    <property type="protein sequence ID" value="VEL21563.1"/>
    <property type="molecule type" value="Genomic_DNA"/>
</dbReference>
<dbReference type="Proteomes" id="UP000784294">
    <property type="component" value="Unassembled WGS sequence"/>
</dbReference>
<keyword evidence="2" id="KW-1185">Reference proteome</keyword>
<protein>
    <submittedName>
        <fullName evidence="1">Uncharacterized protein</fullName>
    </submittedName>
</protein>
<gene>
    <name evidence="1" type="ORF">PXEA_LOCUS15003</name>
</gene>
<proteinExistence type="predicted"/>
<organism evidence="1 2">
    <name type="scientific">Protopolystoma xenopodis</name>
    <dbReference type="NCBI Taxonomy" id="117903"/>
    <lineage>
        <taxon>Eukaryota</taxon>
        <taxon>Metazoa</taxon>
        <taxon>Spiralia</taxon>
        <taxon>Lophotrochozoa</taxon>
        <taxon>Platyhelminthes</taxon>
        <taxon>Monogenea</taxon>
        <taxon>Polyopisthocotylea</taxon>
        <taxon>Polystomatidea</taxon>
        <taxon>Polystomatidae</taxon>
        <taxon>Protopolystoma</taxon>
    </lineage>
</organism>
<reference evidence="1" key="1">
    <citation type="submission" date="2018-11" db="EMBL/GenBank/DDBJ databases">
        <authorList>
            <consortium name="Pathogen Informatics"/>
        </authorList>
    </citation>
    <scope>NUCLEOTIDE SEQUENCE</scope>
</reference>
<comment type="caution">
    <text evidence="1">The sequence shown here is derived from an EMBL/GenBank/DDBJ whole genome shotgun (WGS) entry which is preliminary data.</text>
</comment>
<accession>A0A448WVX6</accession>
<evidence type="ECO:0000313" key="2">
    <source>
        <dbReference type="Proteomes" id="UP000784294"/>
    </source>
</evidence>
<dbReference type="AlphaFoldDB" id="A0A448WVX6"/>
<name>A0A448WVX6_9PLAT</name>
<evidence type="ECO:0000313" key="1">
    <source>
        <dbReference type="EMBL" id="VEL21563.1"/>
    </source>
</evidence>
<sequence>MPSELPDADLRHIFSYYPAARHGCLIGLSLSTSFPASFPNKTSTQSTIKSSKDAVPPMITATKRSLFFNSSVGQTEQAWYMPSLNRPGTIARIVWAHSLWLV</sequence>